<accession>A0A3P1YVX4</accession>
<protein>
    <submittedName>
        <fullName evidence="2">Uncharacterized protein</fullName>
    </submittedName>
</protein>
<keyword evidence="1" id="KW-0812">Transmembrane</keyword>
<proteinExistence type="predicted"/>
<organism evidence="2 3">
    <name type="scientific">Tannerella forsythia</name>
    <name type="common">Bacteroides forsythus</name>
    <dbReference type="NCBI Taxonomy" id="28112"/>
    <lineage>
        <taxon>Bacteria</taxon>
        <taxon>Pseudomonadati</taxon>
        <taxon>Bacteroidota</taxon>
        <taxon>Bacteroidia</taxon>
        <taxon>Bacteroidales</taxon>
        <taxon>Tannerellaceae</taxon>
        <taxon>Tannerella</taxon>
    </lineage>
</organism>
<gene>
    <name evidence="2" type="ORF">EII41_06790</name>
</gene>
<reference evidence="2 3" key="1">
    <citation type="submission" date="2018-11" db="EMBL/GenBank/DDBJ databases">
        <title>Genomes From Bacteria Associated with the Canine Oral Cavity: a Test Case for Automated Genome-Based Taxonomic Assignment.</title>
        <authorList>
            <person name="Coil D.A."/>
            <person name="Jospin G."/>
            <person name="Darling A.E."/>
            <person name="Wallis C."/>
            <person name="Davis I.J."/>
            <person name="Harris S."/>
            <person name="Eisen J.A."/>
            <person name="Holcombe L.J."/>
            <person name="O'Flynn C."/>
        </authorList>
    </citation>
    <scope>NUCLEOTIDE SEQUENCE [LARGE SCALE GENOMIC DNA]</scope>
    <source>
        <strain evidence="2 3">OH1426_COT-023</strain>
    </source>
</reference>
<keyword evidence="1" id="KW-1133">Transmembrane helix</keyword>
<dbReference type="EMBL" id="RQYN01000021">
    <property type="protein sequence ID" value="RRD75214.1"/>
    <property type="molecule type" value="Genomic_DNA"/>
</dbReference>
<name>A0A3P1YVX4_TANFO</name>
<dbReference type="RefSeq" id="WP_124789962.1">
    <property type="nucleotide sequence ID" value="NZ_RQYN01000021.1"/>
</dbReference>
<evidence type="ECO:0000313" key="2">
    <source>
        <dbReference type="EMBL" id="RRD75214.1"/>
    </source>
</evidence>
<feature type="transmembrane region" description="Helical" evidence="1">
    <location>
        <begin position="6"/>
        <end position="28"/>
    </location>
</feature>
<dbReference type="AlphaFoldDB" id="A0A3P1YVX4"/>
<comment type="caution">
    <text evidence="2">The sequence shown here is derived from an EMBL/GenBank/DDBJ whole genome shotgun (WGS) entry which is preliminary data.</text>
</comment>
<dbReference type="Proteomes" id="UP000279860">
    <property type="component" value="Unassembled WGS sequence"/>
</dbReference>
<sequence>MVWEDVCAGATACGGFFIACFCLCFNMLNLKKGDETGINGYLAKGTRSGDKKLQKTAFLQNWGQTGVKTGVVFLLIDREAKLK</sequence>
<keyword evidence="1" id="KW-0472">Membrane</keyword>
<evidence type="ECO:0000256" key="1">
    <source>
        <dbReference type="SAM" id="Phobius"/>
    </source>
</evidence>
<evidence type="ECO:0000313" key="3">
    <source>
        <dbReference type="Proteomes" id="UP000279860"/>
    </source>
</evidence>